<accession>A0A1W2FYP9</accession>
<name>A0A1W2FYP9_KIBAR</name>
<protein>
    <submittedName>
        <fullName evidence="2">Uncharacterized protein</fullName>
    </submittedName>
</protein>
<evidence type="ECO:0000313" key="3">
    <source>
        <dbReference type="Proteomes" id="UP000192674"/>
    </source>
</evidence>
<gene>
    <name evidence="2" type="ORF">SAMN05661093_10684</name>
</gene>
<dbReference type="Proteomes" id="UP000192674">
    <property type="component" value="Unassembled WGS sequence"/>
</dbReference>
<feature type="transmembrane region" description="Helical" evidence="1">
    <location>
        <begin position="32"/>
        <end position="54"/>
    </location>
</feature>
<sequence>MVPIHRVQHLTSTDEIFGKRRFPDVVADKPDWHLAFGILAALCVVGAGIGVLAARRIWQRPAVWRVVTSPR</sequence>
<keyword evidence="3" id="KW-1185">Reference proteome</keyword>
<organism evidence="2 3">
    <name type="scientific">Kibdelosporangium aridum</name>
    <dbReference type="NCBI Taxonomy" id="2030"/>
    <lineage>
        <taxon>Bacteria</taxon>
        <taxon>Bacillati</taxon>
        <taxon>Actinomycetota</taxon>
        <taxon>Actinomycetes</taxon>
        <taxon>Pseudonocardiales</taxon>
        <taxon>Pseudonocardiaceae</taxon>
        <taxon>Kibdelosporangium</taxon>
    </lineage>
</organism>
<dbReference type="RefSeq" id="WP_084434699.1">
    <property type="nucleotide sequence ID" value="NZ_FWXV01000020.1"/>
</dbReference>
<dbReference type="EMBL" id="FWXV01000020">
    <property type="protein sequence ID" value="SMD27087.1"/>
    <property type="molecule type" value="Genomic_DNA"/>
</dbReference>
<keyword evidence="1" id="KW-1133">Transmembrane helix</keyword>
<proteinExistence type="predicted"/>
<reference evidence="2 3" key="1">
    <citation type="submission" date="2017-04" db="EMBL/GenBank/DDBJ databases">
        <authorList>
            <person name="Afonso C.L."/>
            <person name="Miller P.J."/>
            <person name="Scott M.A."/>
            <person name="Spackman E."/>
            <person name="Goraichik I."/>
            <person name="Dimitrov K.M."/>
            <person name="Suarez D.L."/>
            <person name="Swayne D.E."/>
        </authorList>
    </citation>
    <scope>NUCLEOTIDE SEQUENCE [LARGE SCALE GENOMIC DNA]</scope>
    <source>
        <strain evidence="2 3">DSM 43828</strain>
    </source>
</reference>
<evidence type="ECO:0000313" key="2">
    <source>
        <dbReference type="EMBL" id="SMD27087.1"/>
    </source>
</evidence>
<evidence type="ECO:0000256" key="1">
    <source>
        <dbReference type="SAM" id="Phobius"/>
    </source>
</evidence>
<dbReference type="AlphaFoldDB" id="A0A1W2FYP9"/>
<keyword evidence="1" id="KW-0472">Membrane</keyword>
<keyword evidence="1" id="KW-0812">Transmembrane</keyword>